<evidence type="ECO:0000256" key="2">
    <source>
        <dbReference type="SAM" id="Phobius"/>
    </source>
</evidence>
<gene>
    <name evidence="4" type="ORF">HNR42_001767</name>
</gene>
<dbReference type="Proteomes" id="UP000569951">
    <property type="component" value="Unassembled WGS sequence"/>
</dbReference>
<evidence type="ECO:0000256" key="1">
    <source>
        <dbReference type="SAM" id="MobiDB-lite"/>
    </source>
</evidence>
<reference evidence="4 5" key="1">
    <citation type="submission" date="2020-08" db="EMBL/GenBank/DDBJ databases">
        <title>Genomic Encyclopedia of Type Strains, Phase IV (KMG-IV): sequencing the most valuable type-strain genomes for metagenomic binning, comparative biology and taxonomic classification.</title>
        <authorList>
            <person name="Goeker M."/>
        </authorList>
    </citation>
    <scope>NUCLEOTIDE SEQUENCE [LARGE SCALE GENOMIC DNA]</scope>
    <source>
        <strain evidence="4 5">DSM 21458</strain>
    </source>
</reference>
<organism evidence="4 5">
    <name type="scientific">Deinobacterium chartae</name>
    <dbReference type="NCBI Taxonomy" id="521158"/>
    <lineage>
        <taxon>Bacteria</taxon>
        <taxon>Thermotogati</taxon>
        <taxon>Deinococcota</taxon>
        <taxon>Deinococci</taxon>
        <taxon>Deinococcales</taxon>
        <taxon>Deinococcaceae</taxon>
        <taxon>Deinobacterium</taxon>
    </lineage>
</organism>
<feature type="region of interest" description="Disordered" evidence="1">
    <location>
        <begin position="252"/>
        <end position="325"/>
    </location>
</feature>
<name>A0A841I2R5_9DEIO</name>
<sequence>MKRFGAALSVFTSLVMVPPALAQETLVSGYPTIVNRLDAALRAQPSNRAAAQNRLEEARTLVRRYASQIRSQVLVSGIDTALKNAKVAVTRSRADLEAQVGQARGLLRKSLYDNLFADLEAGNVASAGKISQLLGRDFGMSSAGRARLQAQVRASDANGARLTLERQIALKMNRTLEGVSGSDRVTAFRQTAQATAWFSVVQDSPRIGNLRIENFVDALEQLRRNAPEDFNTQLSTIRGGIEAFRSGVDTAIRTTSPRAESPRTSAQPGSETGVNSAGAPVEPAPTPRATPPAQPPAAAPAPAPQPAPTPTPAPSAQPQTPGTPVANSATVATLVAAGVPRPLAQETAQRLASQGFSALSDASDRIHALLARALVAAQSGDIPTSRGTIDTAIGVYDATLKTPLQAVDPTLSSRLENLFNQTKDPMRSLGLRTSDLAVLMGEVATAEGRLSGTPAPTGHNLIASVQPVWLGLLRAGLFIVIAALSFYPLYLLNLAFGGRNPYWRYIGYAMILLFLPAIVEGFAYLGSIIAESSGVRFFDVLTSFSILQNPITQIVWAITLLIAGILAVVGFRGICIQFGLIRTRAPQGSTTQLQNPGPAQGAHSTTVEWDEEF</sequence>
<comment type="caution">
    <text evidence="4">The sequence shown here is derived from an EMBL/GenBank/DDBJ whole genome shotgun (WGS) entry which is preliminary data.</text>
</comment>
<evidence type="ECO:0000313" key="5">
    <source>
        <dbReference type="Proteomes" id="UP000569951"/>
    </source>
</evidence>
<feature type="compositionally biased region" description="Polar residues" evidence="1">
    <location>
        <begin position="252"/>
        <end position="275"/>
    </location>
</feature>
<evidence type="ECO:0000256" key="3">
    <source>
        <dbReference type="SAM" id="SignalP"/>
    </source>
</evidence>
<keyword evidence="2" id="KW-1133">Transmembrane helix</keyword>
<dbReference type="RefSeq" id="WP_183986637.1">
    <property type="nucleotide sequence ID" value="NZ_JACHHG010000005.1"/>
</dbReference>
<keyword evidence="2" id="KW-0472">Membrane</keyword>
<keyword evidence="2" id="KW-0812">Transmembrane</keyword>
<feature type="chain" id="PRO_5032833740" evidence="3">
    <location>
        <begin position="23"/>
        <end position="613"/>
    </location>
</feature>
<dbReference type="AlphaFoldDB" id="A0A841I2R5"/>
<evidence type="ECO:0000313" key="4">
    <source>
        <dbReference type="EMBL" id="MBB6098342.1"/>
    </source>
</evidence>
<feature type="compositionally biased region" description="Polar residues" evidence="1">
    <location>
        <begin position="589"/>
        <end position="607"/>
    </location>
</feature>
<feature type="region of interest" description="Disordered" evidence="1">
    <location>
        <begin position="589"/>
        <end position="613"/>
    </location>
</feature>
<feature type="transmembrane region" description="Helical" evidence="2">
    <location>
        <begin position="505"/>
        <end position="530"/>
    </location>
</feature>
<keyword evidence="3" id="KW-0732">Signal</keyword>
<keyword evidence="5" id="KW-1185">Reference proteome</keyword>
<dbReference type="EMBL" id="JACHHG010000005">
    <property type="protein sequence ID" value="MBB6098342.1"/>
    <property type="molecule type" value="Genomic_DNA"/>
</dbReference>
<feature type="transmembrane region" description="Helical" evidence="2">
    <location>
        <begin position="468"/>
        <end position="493"/>
    </location>
</feature>
<feature type="transmembrane region" description="Helical" evidence="2">
    <location>
        <begin position="550"/>
        <end position="574"/>
    </location>
</feature>
<feature type="compositionally biased region" description="Pro residues" evidence="1">
    <location>
        <begin position="282"/>
        <end position="315"/>
    </location>
</feature>
<proteinExistence type="predicted"/>
<protein>
    <submittedName>
        <fullName evidence="4">Uncharacterized protein</fullName>
    </submittedName>
</protein>
<feature type="signal peptide" evidence="3">
    <location>
        <begin position="1"/>
        <end position="22"/>
    </location>
</feature>
<accession>A0A841I2R5</accession>